<feature type="transmembrane region" description="Helical" evidence="6">
    <location>
        <begin position="61"/>
        <end position="81"/>
    </location>
</feature>
<feature type="transmembrane region" description="Helical" evidence="6">
    <location>
        <begin position="209"/>
        <end position="233"/>
    </location>
</feature>
<dbReference type="GO" id="GO:0016020">
    <property type="term" value="C:membrane"/>
    <property type="evidence" value="ECO:0007669"/>
    <property type="project" value="UniProtKB-SubCell"/>
</dbReference>
<feature type="transmembrane region" description="Helical" evidence="6">
    <location>
        <begin position="423"/>
        <end position="442"/>
    </location>
</feature>
<feature type="transmembrane region" description="Helical" evidence="6">
    <location>
        <begin position="101"/>
        <end position="124"/>
    </location>
</feature>
<dbReference type="AlphaFoldDB" id="M7SBC7"/>
<evidence type="ECO:0000256" key="3">
    <source>
        <dbReference type="ARBA" id="ARBA00022989"/>
    </source>
</evidence>
<dbReference type="PANTHER" id="PTHR11785:SF353">
    <property type="entry name" value="METHIONINE TRANSPORTER (EUROFUNG)"/>
    <property type="match status" value="1"/>
</dbReference>
<evidence type="ECO:0000256" key="5">
    <source>
        <dbReference type="SAM" id="MobiDB-lite"/>
    </source>
</evidence>
<dbReference type="STRING" id="1287681.M7SBC7"/>
<dbReference type="EMBL" id="KB707213">
    <property type="protein sequence ID" value="EMR63489.1"/>
    <property type="molecule type" value="Genomic_DNA"/>
</dbReference>
<feature type="transmembrane region" description="Helical" evidence="6">
    <location>
        <begin position="462"/>
        <end position="479"/>
    </location>
</feature>
<feature type="transmembrane region" description="Helical" evidence="6">
    <location>
        <begin position="387"/>
        <end position="411"/>
    </location>
</feature>
<sequence length="585" mass="63073">MLFKRHQRSNQATSSGEIVYGQGGDGSSDGSLKYVGEAGGNDAPTTYQEAGGAPVESHSPLGYTVGPVTILFLNISMMIGTGVYSTPSAILAGTGSVGLSMIYWVLGAVISLCSAAVYLEYAAYFPSRSGAEVVNLEQAYPRPRWLFPTAFAMQNIILSFRSSNAIVLANYLFATNGSKGTDWQVKGVAIAGYTVTFVAVLLHTKGSYYVGNAIGAVKLITLIFVGITGLVVLGGHTQVPAPKANFENAFQGSATPYGLTNALYRIIFSYGGYNNAFNVINEIKDPVKQIKRNGTISILVVMTLYVFANVAYIAAVGKEKLESSGTIAATLFFSAVFGSGRAARGLNFLIALSSFGNMMAVMIGAARQLRECGRQGVLPGTRFWVSTWPFGTPAGPYILDWALTVVVILAIPTGDAFNFVSDLAVFPSSFFNLAMAIGLYIVRWRRGKANLPRPSFKAWHPVIIFNILVHIYLVVMPWYPPAGGQGDVSFWYGTYVVTGLGIILACVVYYFVWVKLLPRWRGYALRQEVLQLDGGAQTHHLVKVPVDQVAEWDSSHDSMGRLIGEEQPAQLATEKITTNIGEKAA</sequence>
<protein>
    <submittedName>
        <fullName evidence="7">Putative high affinity methionine permease protein</fullName>
    </submittedName>
</protein>
<dbReference type="InterPro" id="IPR002293">
    <property type="entry name" value="AA/rel_permease1"/>
</dbReference>
<feature type="transmembrane region" description="Helical" evidence="6">
    <location>
        <begin position="491"/>
        <end position="512"/>
    </location>
</feature>
<comment type="subcellular location">
    <subcellularLocation>
        <location evidence="1">Membrane</location>
        <topology evidence="1">Multi-pass membrane protein</topology>
    </subcellularLocation>
</comment>
<proteinExistence type="predicted"/>
<name>M7SBC7_EUTLA</name>
<dbReference type="KEGG" id="ela:UCREL1_9556"/>
<evidence type="ECO:0000313" key="7">
    <source>
        <dbReference type="EMBL" id="EMR63489.1"/>
    </source>
</evidence>
<evidence type="ECO:0000256" key="4">
    <source>
        <dbReference type="ARBA" id="ARBA00023136"/>
    </source>
</evidence>
<feature type="region of interest" description="Disordered" evidence="5">
    <location>
        <begin position="1"/>
        <end position="25"/>
    </location>
</feature>
<dbReference type="Gene3D" id="1.20.1740.10">
    <property type="entry name" value="Amino acid/polyamine transporter I"/>
    <property type="match status" value="1"/>
</dbReference>
<reference evidence="8" key="1">
    <citation type="journal article" date="2013" name="Genome Announc.">
        <title>Draft genome sequence of the grapevine dieback fungus Eutypa lata UCR-EL1.</title>
        <authorList>
            <person name="Blanco-Ulate B."/>
            <person name="Rolshausen P.E."/>
            <person name="Cantu D."/>
        </authorList>
    </citation>
    <scope>NUCLEOTIDE SEQUENCE [LARGE SCALE GENOMIC DNA]</scope>
    <source>
        <strain evidence="8">UCR-EL1</strain>
    </source>
</reference>
<evidence type="ECO:0000313" key="8">
    <source>
        <dbReference type="Proteomes" id="UP000012174"/>
    </source>
</evidence>
<feature type="transmembrane region" description="Helical" evidence="6">
    <location>
        <begin position="346"/>
        <end position="366"/>
    </location>
</feature>
<dbReference type="eggNOG" id="KOG1287">
    <property type="taxonomic scope" value="Eukaryota"/>
</dbReference>
<dbReference type="Pfam" id="PF13520">
    <property type="entry name" value="AA_permease_2"/>
    <property type="match status" value="1"/>
</dbReference>
<keyword evidence="3 6" id="KW-1133">Transmembrane helix</keyword>
<organism evidence="7 8">
    <name type="scientific">Eutypa lata (strain UCR-EL1)</name>
    <name type="common">Grapevine dieback disease fungus</name>
    <name type="synonym">Eutypa armeniacae</name>
    <dbReference type="NCBI Taxonomy" id="1287681"/>
    <lineage>
        <taxon>Eukaryota</taxon>
        <taxon>Fungi</taxon>
        <taxon>Dikarya</taxon>
        <taxon>Ascomycota</taxon>
        <taxon>Pezizomycotina</taxon>
        <taxon>Sordariomycetes</taxon>
        <taxon>Xylariomycetidae</taxon>
        <taxon>Xylariales</taxon>
        <taxon>Diatrypaceae</taxon>
        <taxon>Eutypa</taxon>
    </lineage>
</organism>
<dbReference type="InterPro" id="IPR050598">
    <property type="entry name" value="AminoAcid_Transporter"/>
</dbReference>
<keyword evidence="8" id="KW-1185">Reference proteome</keyword>
<dbReference type="HOGENOM" id="CLU_013661_0_0_1"/>
<dbReference type="PANTHER" id="PTHR11785">
    <property type="entry name" value="AMINO ACID TRANSPORTER"/>
    <property type="match status" value="1"/>
</dbReference>
<dbReference type="Proteomes" id="UP000012174">
    <property type="component" value="Unassembled WGS sequence"/>
</dbReference>
<evidence type="ECO:0000256" key="2">
    <source>
        <dbReference type="ARBA" id="ARBA00022692"/>
    </source>
</evidence>
<dbReference type="OMA" id="DWQIKGT"/>
<feature type="transmembrane region" description="Helical" evidence="6">
    <location>
        <begin position="183"/>
        <end position="202"/>
    </location>
</feature>
<evidence type="ECO:0000256" key="1">
    <source>
        <dbReference type="ARBA" id="ARBA00004141"/>
    </source>
</evidence>
<dbReference type="OrthoDB" id="5982228at2759"/>
<keyword evidence="4 6" id="KW-0472">Membrane</keyword>
<feature type="transmembrane region" description="Helical" evidence="6">
    <location>
        <begin position="296"/>
        <end position="316"/>
    </location>
</feature>
<evidence type="ECO:0000256" key="6">
    <source>
        <dbReference type="SAM" id="Phobius"/>
    </source>
</evidence>
<accession>M7SBC7</accession>
<dbReference type="GO" id="GO:0015179">
    <property type="term" value="F:L-amino acid transmembrane transporter activity"/>
    <property type="evidence" value="ECO:0007669"/>
    <property type="project" value="TreeGrafter"/>
</dbReference>
<gene>
    <name evidence="7" type="ORF">UCREL1_9556</name>
</gene>
<keyword evidence="2 6" id="KW-0812">Transmembrane</keyword>